<evidence type="ECO:0000313" key="1">
    <source>
        <dbReference type="EMBL" id="KAJ7341613.1"/>
    </source>
</evidence>
<reference evidence="1" key="1">
    <citation type="journal article" date="2023" name="DNA Res.">
        <title>Chromosome-level genome assembly of Phrynocephalus forsythii using third-generation DNA sequencing and Hi-C analysis.</title>
        <authorList>
            <person name="Qi Y."/>
            <person name="Zhao W."/>
            <person name="Zhao Y."/>
            <person name="Niu C."/>
            <person name="Cao S."/>
            <person name="Zhang Y."/>
        </authorList>
    </citation>
    <scope>NUCLEOTIDE SEQUENCE</scope>
    <source>
        <tissue evidence="1">Muscle</tissue>
    </source>
</reference>
<dbReference type="Proteomes" id="UP001142489">
    <property type="component" value="Unassembled WGS sequence"/>
</dbReference>
<protein>
    <submittedName>
        <fullName evidence="1">Uncharacterized protein</fullName>
    </submittedName>
</protein>
<organism evidence="1 2">
    <name type="scientific">Phrynocephalus forsythii</name>
    <dbReference type="NCBI Taxonomy" id="171643"/>
    <lineage>
        <taxon>Eukaryota</taxon>
        <taxon>Metazoa</taxon>
        <taxon>Chordata</taxon>
        <taxon>Craniata</taxon>
        <taxon>Vertebrata</taxon>
        <taxon>Euteleostomi</taxon>
        <taxon>Lepidosauria</taxon>
        <taxon>Squamata</taxon>
        <taxon>Bifurcata</taxon>
        <taxon>Unidentata</taxon>
        <taxon>Episquamata</taxon>
        <taxon>Toxicofera</taxon>
        <taxon>Iguania</taxon>
        <taxon>Acrodonta</taxon>
        <taxon>Agamidae</taxon>
        <taxon>Agaminae</taxon>
        <taxon>Phrynocephalus</taxon>
    </lineage>
</organism>
<proteinExistence type="predicted"/>
<feature type="non-terminal residue" evidence="1">
    <location>
        <position position="1"/>
    </location>
</feature>
<dbReference type="OrthoDB" id="7697409at2759"/>
<dbReference type="EMBL" id="JAPFRF010000002">
    <property type="protein sequence ID" value="KAJ7341613.1"/>
    <property type="molecule type" value="Genomic_DNA"/>
</dbReference>
<dbReference type="AlphaFoldDB" id="A0A9Q0Y443"/>
<accession>A0A9Q0Y443</accession>
<gene>
    <name evidence="1" type="ORF">JRQ81_005928</name>
</gene>
<name>A0A9Q0Y443_9SAUR</name>
<comment type="caution">
    <text evidence="1">The sequence shown here is derived from an EMBL/GenBank/DDBJ whole genome shotgun (WGS) entry which is preliminary data.</text>
</comment>
<sequence>LLECCLHRQRSEWKQALCTFNSSPASEYCKGRLPILTAVPRKKLVPLMNDVNSALATIQIMSIEQINQLAYSAAVIVTEELGSPHN</sequence>
<keyword evidence="2" id="KW-1185">Reference proteome</keyword>
<evidence type="ECO:0000313" key="2">
    <source>
        <dbReference type="Proteomes" id="UP001142489"/>
    </source>
</evidence>